<keyword evidence="2" id="KW-1185">Reference proteome</keyword>
<proteinExistence type="predicted"/>
<dbReference type="SUPFAM" id="SSF48452">
    <property type="entry name" value="TPR-like"/>
    <property type="match status" value="1"/>
</dbReference>
<dbReference type="InterPro" id="IPR011990">
    <property type="entry name" value="TPR-like_helical_dom_sf"/>
</dbReference>
<reference evidence="2" key="1">
    <citation type="submission" date="2021-11" db="EMBL/GenBank/DDBJ databases">
        <title>Cultivation dependent microbiological survey of springs from the worlds oldest radium mine currently devoted to the extraction of radon-saturated water.</title>
        <authorList>
            <person name="Kapinusova G."/>
            <person name="Smrhova T."/>
            <person name="Strejcek M."/>
            <person name="Suman J."/>
            <person name="Jani K."/>
            <person name="Pajer P."/>
            <person name="Uhlik O."/>
        </authorList>
    </citation>
    <scope>NUCLEOTIDE SEQUENCE [LARGE SCALE GENOMIC DNA]</scope>
    <source>
        <strain evidence="2">J379</strain>
    </source>
</reference>
<dbReference type="Gene3D" id="1.25.40.10">
    <property type="entry name" value="Tetratricopeptide repeat domain"/>
    <property type="match status" value="1"/>
</dbReference>
<dbReference type="EMBL" id="CP088295">
    <property type="protein sequence ID" value="UUY04833.1"/>
    <property type="molecule type" value="Genomic_DNA"/>
</dbReference>
<evidence type="ECO:0000313" key="1">
    <source>
        <dbReference type="EMBL" id="UUY04833.1"/>
    </source>
</evidence>
<sequence length="182" mass="19917">MSQALEIAGRADENRALLEDAVRRFPADAELRILFASALLRPCPQEALHQIAEAISLDVNDARRVTRAAFMLYDLGEIDGARQYVAHAMQTMPPDDPVLEVELAVLGGQIAAKMGEADIAEEAFRAAVKAYPEVEHYWVVLSEFLAGQGRVDEARTVVGTAIRTASETGKLDTLARLLERQS</sequence>
<accession>A0ABY5PJH4</accession>
<evidence type="ECO:0000313" key="2">
    <source>
        <dbReference type="Proteomes" id="UP001058860"/>
    </source>
</evidence>
<protein>
    <recommendedName>
        <fullName evidence="3">Tetratricopeptide repeat protein</fullName>
    </recommendedName>
</protein>
<evidence type="ECO:0008006" key="3">
    <source>
        <dbReference type="Google" id="ProtNLM"/>
    </source>
</evidence>
<name>A0ABY5PJH4_9ACTN</name>
<dbReference type="Proteomes" id="UP001058860">
    <property type="component" value="Chromosome"/>
</dbReference>
<gene>
    <name evidence="1" type="ORF">LRS13_04700</name>
</gene>
<dbReference type="RefSeq" id="WP_353865313.1">
    <property type="nucleotide sequence ID" value="NZ_CP088295.1"/>
</dbReference>
<organism evidence="1 2">
    <name type="scientific">Svornostia abyssi</name>
    <dbReference type="NCBI Taxonomy" id="2898438"/>
    <lineage>
        <taxon>Bacteria</taxon>
        <taxon>Bacillati</taxon>
        <taxon>Actinomycetota</taxon>
        <taxon>Thermoleophilia</taxon>
        <taxon>Solirubrobacterales</taxon>
        <taxon>Baekduiaceae</taxon>
        <taxon>Svornostia</taxon>
    </lineage>
</organism>
<dbReference type="Pfam" id="PF13432">
    <property type="entry name" value="TPR_16"/>
    <property type="match status" value="1"/>
</dbReference>